<dbReference type="InterPro" id="IPR045229">
    <property type="entry name" value="TPP_enz"/>
</dbReference>
<dbReference type="PANTHER" id="PTHR18968:SF166">
    <property type="entry name" value="2-HYDROXYACYL-COA LYASE 2"/>
    <property type="match status" value="1"/>
</dbReference>
<evidence type="ECO:0000256" key="2">
    <source>
        <dbReference type="ARBA" id="ARBA00001964"/>
    </source>
</evidence>
<evidence type="ECO:0000256" key="9">
    <source>
        <dbReference type="ARBA" id="ARBA00048767"/>
    </source>
</evidence>
<evidence type="ECO:0000256" key="8">
    <source>
        <dbReference type="ARBA" id="ARBA00048738"/>
    </source>
</evidence>
<evidence type="ECO:0000313" key="14">
    <source>
        <dbReference type="Proteomes" id="UP000046393"/>
    </source>
</evidence>
<dbReference type="PROSITE" id="PS00187">
    <property type="entry name" value="TPP_ENZYMES"/>
    <property type="match status" value="1"/>
</dbReference>
<feature type="domain" description="Thiamine pyrophosphate enzyme N-terminal TPP-binding" evidence="13">
    <location>
        <begin position="11"/>
        <end position="125"/>
    </location>
</feature>
<evidence type="ECO:0000256" key="3">
    <source>
        <dbReference type="ARBA" id="ARBA00007812"/>
    </source>
</evidence>
<dbReference type="GO" id="GO:0050660">
    <property type="term" value="F:flavin adenine dinucleotide binding"/>
    <property type="evidence" value="ECO:0007669"/>
    <property type="project" value="TreeGrafter"/>
</dbReference>
<evidence type="ECO:0000256" key="4">
    <source>
        <dbReference type="ARBA" id="ARBA00018936"/>
    </source>
</evidence>
<name>A0A0N5ATZ0_9BILA</name>
<dbReference type="WBParaSite" id="SMUV_0000831101-mRNA-1">
    <property type="protein sequence ID" value="SMUV_0000831101-mRNA-1"/>
    <property type="gene ID" value="SMUV_0000831101"/>
</dbReference>
<dbReference type="Pfam" id="PF00205">
    <property type="entry name" value="TPP_enzyme_M"/>
    <property type="match status" value="1"/>
</dbReference>
<dbReference type="GO" id="GO:0003984">
    <property type="term" value="F:acetolactate synthase activity"/>
    <property type="evidence" value="ECO:0007669"/>
    <property type="project" value="TreeGrafter"/>
</dbReference>
<proteinExistence type="inferred from homology"/>
<comment type="catalytic activity">
    <reaction evidence="9">
        <text>(2R)-hydroxyhexadecanoyl-CoA = pentadecanal + formyl-CoA</text>
        <dbReference type="Rhea" id="RHEA:55212"/>
        <dbReference type="ChEBI" id="CHEBI:17302"/>
        <dbReference type="ChEBI" id="CHEBI:57376"/>
        <dbReference type="ChEBI" id="CHEBI:138654"/>
    </reaction>
    <physiologicalReaction direction="left-to-right" evidence="9">
        <dbReference type="Rhea" id="RHEA:55213"/>
    </physiologicalReaction>
</comment>
<dbReference type="GO" id="GO:0009099">
    <property type="term" value="P:L-valine biosynthetic process"/>
    <property type="evidence" value="ECO:0007669"/>
    <property type="project" value="TreeGrafter"/>
</dbReference>
<dbReference type="InterPro" id="IPR029035">
    <property type="entry name" value="DHS-like_NAD/FAD-binding_dom"/>
</dbReference>
<dbReference type="Gene3D" id="3.40.50.970">
    <property type="match status" value="2"/>
</dbReference>
<dbReference type="FunFam" id="3.40.50.970:FF:000007">
    <property type="entry name" value="Acetolactate synthase"/>
    <property type="match status" value="1"/>
</dbReference>
<dbReference type="STRING" id="451379.A0A0N5ATZ0"/>
<evidence type="ECO:0000259" key="11">
    <source>
        <dbReference type="Pfam" id="PF00205"/>
    </source>
</evidence>
<dbReference type="GO" id="GO:0009097">
    <property type="term" value="P:isoleucine biosynthetic process"/>
    <property type="evidence" value="ECO:0007669"/>
    <property type="project" value="TreeGrafter"/>
</dbReference>
<dbReference type="InterPro" id="IPR000399">
    <property type="entry name" value="TPP-bd_CS"/>
</dbReference>
<dbReference type="SUPFAM" id="SSF52518">
    <property type="entry name" value="Thiamin diphosphate-binding fold (THDP-binding)"/>
    <property type="match status" value="2"/>
</dbReference>
<evidence type="ECO:0000256" key="1">
    <source>
        <dbReference type="ARBA" id="ARBA00001946"/>
    </source>
</evidence>
<comment type="catalytic activity">
    <reaction evidence="8">
        <text>2-hydroxyoctadecanoyl-CoA = heptadecanal + formyl-CoA</text>
        <dbReference type="Rhea" id="RHEA:55196"/>
        <dbReference type="ChEBI" id="CHEBI:57376"/>
        <dbReference type="ChEBI" id="CHEBI:74116"/>
        <dbReference type="ChEBI" id="CHEBI:138631"/>
    </reaction>
    <physiologicalReaction direction="left-to-right" evidence="8">
        <dbReference type="Rhea" id="RHEA:55197"/>
    </physiologicalReaction>
</comment>
<evidence type="ECO:0000256" key="7">
    <source>
        <dbReference type="ARBA" id="ARBA00030510"/>
    </source>
</evidence>
<dbReference type="AlphaFoldDB" id="A0A0N5ATZ0"/>
<evidence type="ECO:0000259" key="12">
    <source>
        <dbReference type="Pfam" id="PF02775"/>
    </source>
</evidence>
<reference evidence="15" key="1">
    <citation type="submission" date="2017-02" db="UniProtKB">
        <authorList>
            <consortium name="WormBaseParasite"/>
        </authorList>
    </citation>
    <scope>IDENTIFICATION</scope>
</reference>
<dbReference type="InterPro" id="IPR012001">
    <property type="entry name" value="Thiamin_PyroP_enz_TPP-bd_dom"/>
</dbReference>
<keyword evidence="14" id="KW-1185">Reference proteome</keyword>
<feature type="domain" description="Thiamine pyrophosphate enzyme TPP-binding" evidence="12">
    <location>
        <begin position="429"/>
        <end position="567"/>
    </location>
</feature>
<evidence type="ECO:0000256" key="10">
    <source>
        <dbReference type="RuleBase" id="RU362132"/>
    </source>
</evidence>
<dbReference type="InterPro" id="IPR029061">
    <property type="entry name" value="THDP-binding"/>
</dbReference>
<dbReference type="GO" id="GO:0030976">
    <property type="term" value="F:thiamine pyrophosphate binding"/>
    <property type="evidence" value="ECO:0007669"/>
    <property type="project" value="InterPro"/>
</dbReference>
<comment type="cofactor">
    <cofactor evidence="1">
        <name>Mg(2+)</name>
        <dbReference type="ChEBI" id="CHEBI:18420"/>
    </cofactor>
</comment>
<dbReference type="PANTHER" id="PTHR18968">
    <property type="entry name" value="THIAMINE PYROPHOSPHATE ENZYMES"/>
    <property type="match status" value="1"/>
</dbReference>
<keyword evidence="5" id="KW-0479">Metal-binding</keyword>
<feature type="domain" description="Thiamine pyrophosphate enzyme central" evidence="11">
    <location>
        <begin position="231"/>
        <end position="363"/>
    </location>
</feature>
<dbReference type="InterPro" id="IPR011766">
    <property type="entry name" value="TPP_enzyme_TPP-bd"/>
</dbReference>
<evidence type="ECO:0000259" key="13">
    <source>
        <dbReference type="Pfam" id="PF02776"/>
    </source>
</evidence>
<comment type="similarity">
    <text evidence="3 10">Belongs to the TPP enzyme family.</text>
</comment>
<protein>
    <recommendedName>
        <fullName evidence="4">2-hydroxyacyl-CoA lyase 2</fullName>
    </recommendedName>
    <alternativeName>
        <fullName evidence="7">IlvB-like protein</fullName>
    </alternativeName>
</protein>
<dbReference type="Proteomes" id="UP000046393">
    <property type="component" value="Unplaced"/>
</dbReference>
<dbReference type="Pfam" id="PF02775">
    <property type="entry name" value="TPP_enzyme_C"/>
    <property type="match status" value="1"/>
</dbReference>
<accession>A0A0N5ATZ0</accession>
<sequence>MCDADESSKRNGGELVASVLKAHNVKEIFALCGGHISAILVAAEKLGIRVVDTRSEANAVFAADAVARLRQTIGVAAVTAGPGVTNTITAVKNAQMAEIPLLLLGGAAPTMLKNCGALQDIDQISLFKPICKYVTSVKRIRDITETLRKAISVARSGTPGPVFVELPVDLLYPYAVIEKELGFISEPKNFMQRMTNFYLRYYISQLFSEAWIERDVTEILPSIPKPQPDQVEELAQLIMSAKRPLLLIGSQAVLPPVKPTDLQSSIMKMKLPTYLGGMARGLLGRNCKYQMRQNRRAALKKADLVVLAGMVCDFRLSYGRSLPAQGEVISINRNRTQMCKNKGVFWKAKLLIEADVGLTLQELSNALSAKGYSGCSTQWIDELTEQEVMKNAENERKAEEFTSGTGFNPIKVLSLFNKFLPDDAILVVDGGDFVGTAAYVVQPRGPLGWLDPGPFGTLGVGGGFAIGAKVVYPNRPVYIIYGDGACGYSVLEFDTFVRHNLPVGALIGNDACWSQIARDQVPLFNNDVGVMLSHSKYEKIAEAFGAKGNYIDKGSCSQLDKTIQEFTTTVANGTAMVANVIIGKSDFRAGSISV</sequence>
<organism evidence="14 15">
    <name type="scientific">Syphacia muris</name>
    <dbReference type="NCBI Taxonomy" id="451379"/>
    <lineage>
        <taxon>Eukaryota</taxon>
        <taxon>Metazoa</taxon>
        <taxon>Ecdysozoa</taxon>
        <taxon>Nematoda</taxon>
        <taxon>Chromadorea</taxon>
        <taxon>Rhabditida</taxon>
        <taxon>Spirurina</taxon>
        <taxon>Oxyuridomorpha</taxon>
        <taxon>Oxyuroidea</taxon>
        <taxon>Oxyuridae</taxon>
        <taxon>Syphacia</taxon>
    </lineage>
</organism>
<dbReference type="GO" id="GO:0000287">
    <property type="term" value="F:magnesium ion binding"/>
    <property type="evidence" value="ECO:0007669"/>
    <property type="project" value="InterPro"/>
</dbReference>
<evidence type="ECO:0000256" key="5">
    <source>
        <dbReference type="ARBA" id="ARBA00022723"/>
    </source>
</evidence>
<evidence type="ECO:0000313" key="15">
    <source>
        <dbReference type="WBParaSite" id="SMUV_0000831101-mRNA-1"/>
    </source>
</evidence>
<dbReference type="SUPFAM" id="SSF52467">
    <property type="entry name" value="DHS-like NAD/FAD-binding domain"/>
    <property type="match status" value="1"/>
</dbReference>
<dbReference type="CDD" id="cd02004">
    <property type="entry name" value="TPP_BZL_OCoD_HPCL"/>
    <property type="match status" value="1"/>
</dbReference>
<dbReference type="InterPro" id="IPR012000">
    <property type="entry name" value="Thiamin_PyroP_enz_cen_dom"/>
</dbReference>
<evidence type="ECO:0000256" key="6">
    <source>
        <dbReference type="ARBA" id="ARBA00023052"/>
    </source>
</evidence>
<dbReference type="GO" id="GO:0005948">
    <property type="term" value="C:acetolactate synthase complex"/>
    <property type="evidence" value="ECO:0007669"/>
    <property type="project" value="TreeGrafter"/>
</dbReference>
<dbReference type="CDD" id="cd07035">
    <property type="entry name" value="TPP_PYR_POX_like"/>
    <property type="match status" value="1"/>
</dbReference>
<dbReference type="Pfam" id="PF02776">
    <property type="entry name" value="TPP_enzyme_N"/>
    <property type="match status" value="1"/>
</dbReference>
<keyword evidence="6 10" id="KW-0786">Thiamine pyrophosphate</keyword>
<comment type="cofactor">
    <cofactor evidence="2">
        <name>thiamine diphosphate</name>
        <dbReference type="ChEBI" id="CHEBI:58937"/>
    </cofactor>
</comment>
<dbReference type="Gene3D" id="3.40.50.1220">
    <property type="entry name" value="TPP-binding domain"/>
    <property type="match status" value="1"/>
</dbReference>